<keyword evidence="8" id="KW-1185">Reference proteome</keyword>
<feature type="transmembrane region" description="Helical" evidence="6">
    <location>
        <begin position="338"/>
        <end position="359"/>
    </location>
</feature>
<proteinExistence type="predicted"/>
<dbReference type="EMBL" id="JABWMJ010000002">
    <property type="protein sequence ID" value="NUZ05229.1"/>
    <property type="molecule type" value="Genomic_DNA"/>
</dbReference>
<dbReference type="AlphaFoldDB" id="A0A7Y6NLB9"/>
<evidence type="ECO:0000313" key="7">
    <source>
        <dbReference type="EMBL" id="NUZ05229.1"/>
    </source>
</evidence>
<dbReference type="RefSeq" id="WP_176066923.1">
    <property type="nucleotide sequence ID" value="NZ_JABWMJ010000002.1"/>
</dbReference>
<keyword evidence="2" id="KW-1003">Cell membrane</keyword>
<reference evidence="7 8" key="1">
    <citation type="submission" date="2020-06" db="EMBL/GenBank/DDBJ databases">
        <title>Schlegella sp. ID0723 isolated from air conditioner.</title>
        <authorList>
            <person name="Kim D.Y."/>
            <person name="Kim D.-U."/>
        </authorList>
    </citation>
    <scope>NUCLEOTIDE SEQUENCE [LARGE SCALE GENOMIC DNA]</scope>
    <source>
        <strain evidence="7 8">ID0723</strain>
    </source>
</reference>
<organism evidence="7 8">
    <name type="scientific">Piscinibacter koreensis</name>
    <dbReference type="NCBI Taxonomy" id="2742824"/>
    <lineage>
        <taxon>Bacteria</taxon>
        <taxon>Pseudomonadati</taxon>
        <taxon>Pseudomonadota</taxon>
        <taxon>Betaproteobacteria</taxon>
        <taxon>Burkholderiales</taxon>
        <taxon>Sphaerotilaceae</taxon>
        <taxon>Piscinibacter</taxon>
    </lineage>
</organism>
<dbReference type="Proteomes" id="UP000529637">
    <property type="component" value="Unassembled WGS sequence"/>
</dbReference>
<comment type="subcellular location">
    <subcellularLocation>
        <location evidence="1">Cell membrane</location>
        <topology evidence="1">Multi-pass membrane protein</topology>
    </subcellularLocation>
</comment>
<dbReference type="PANTHER" id="PTHR33529">
    <property type="entry name" value="SLR0882 PROTEIN-RELATED"/>
    <property type="match status" value="1"/>
</dbReference>
<feature type="transmembrane region" description="Helical" evidence="6">
    <location>
        <begin position="710"/>
        <end position="729"/>
    </location>
</feature>
<protein>
    <submittedName>
        <fullName evidence="7">LptF/LptG family permease</fullName>
    </submittedName>
</protein>
<dbReference type="InterPro" id="IPR005495">
    <property type="entry name" value="LptG/LptF_permease"/>
</dbReference>
<dbReference type="Pfam" id="PF03739">
    <property type="entry name" value="LptF_LptG"/>
    <property type="match status" value="2"/>
</dbReference>
<feature type="transmembrane region" description="Helical" evidence="6">
    <location>
        <begin position="309"/>
        <end position="326"/>
    </location>
</feature>
<feature type="transmembrane region" description="Helical" evidence="6">
    <location>
        <begin position="65"/>
        <end position="85"/>
    </location>
</feature>
<feature type="transmembrane region" description="Helical" evidence="6">
    <location>
        <begin position="105"/>
        <end position="123"/>
    </location>
</feature>
<dbReference type="GO" id="GO:0043190">
    <property type="term" value="C:ATP-binding cassette (ABC) transporter complex"/>
    <property type="evidence" value="ECO:0007669"/>
    <property type="project" value="TreeGrafter"/>
</dbReference>
<evidence type="ECO:0000256" key="6">
    <source>
        <dbReference type="SAM" id="Phobius"/>
    </source>
</evidence>
<feature type="transmembrane region" description="Helical" evidence="6">
    <location>
        <begin position="12"/>
        <end position="34"/>
    </location>
</feature>
<name>A0A7Y6NLB9_9BURK</name>
<accession>A0A7Y6NLB9</accession>
<gene>
    <name evidence="7" type="ORF">HQN59_05580</name>
</gene>
<evidence type="ECO:0000256" key="1">
    <source>
        <dbReference type="ARBA" id="ARBA00004651"/>
    </source>
</evidence>
<feature type="transmembrane region" description="Helical" evidence="6">
    <location>
        <begin position="507"/>
        <end position="525"/>
    </location>
</feature>
<keyword evidence="5 6" id="KW-0472">Membrane</keyword>
<keyword evidence="4 6" id="KW-1133">Transmembrane helix</keyword>
<evidence type="ECO:0000256" key="5">
    <source>
        <dbReference type="ARBA" id="ARBA00023136"/>
    </source>
</evidence>
<keyword evidence="3 6" id="KW-0812">Transmembrane</keyword>
<evidence type="ECO:0000256" key="3">
    <source>
        <dbReference type="ARBA" id="ARBA00022692"/>
    </source>
</evidence>
<dbReference type="GO" id="GO:0015920">
    <property type="term" value="P:lipopolysaccharide transport"/>
    <property type="evidence" value="ECO:0007669"/>
    <property type="project" value="TreeGrafter"/>
</dbReference>
<evidence type="ECO:0000256" key="2">
    <source>
        <dbReference type="ARBA" id="ARBA00022475"/>
    </source>
</evidence>
<comment type="caution">
    <text evidence="7">The sequence shown here is derived from an EMBL/GenBank/DDBJ whole genome shotgun (WGS) entry which is preliminary data.</text>
</comment>
<sequence length="762" mass="82980">MRPFVPDRLDRHALRLLIVPLVAALGVLLMSQLLERLLRLFDIAASSGAPLWSVLPMAANLVPHYLGMALPMAFTAAIFMAAATLVDDSELDIMLSSGRSLARIAAPYFALGALLALFNLYLFSELQPHTRYGYQVAVQRAVQTAWVARIEENRFVDTGQGNVFSADTVDADGRGLSNVFAERSTPQYEEITTAARGRLEPRGDGRGWTLDLQRGLVVRVADGAVVSTLRFPEGVASRDLTPRGPPFRPRGASVRERTSAELWRDMRSGGRDPKVAAEFHGRLARALIPPLLPLIALPLGIASKRGRRAPGVVFATLALFALHHALQFGERLADSGRVAALPALWLPFLGFALLGVWIFRRSLAWPGDNPVTRAVNAIESAFERGIREWWPSRDRERAATSLRKSRLARGTLPGYLRQRVGLQVVAVLAVLTGLMQLLDLLGVTNDVLDRGQGLRDLLHYGLLRLPAELVLGLPLAMLLGTLLALRAMALRLEIGAMRTSGVSLMRVLAYLLPLAVVLALAQFAVSERVLPRTETALRQWWNASAPADDPAARRWAHTSTGPVSIEAISPDGRHLQRLRIYQRDASGLIASRISAASARWSDQRWQLEGVTEVTLADGAVRRVDAPAREWQTNLRPDDVLRLDVSRPYLSSAMLADVLTGARVGTQATSYYRTALYRSFAAPLAVIVMLLLALPVAAALPRDRRGGRGMLAALALGLAFLLCDGMFGAFGSSGRLPAPLAAFAAPLLFGLLGLLRVRACERL</sequence>
<feature type="transmembrane region" description="Helical" evidence="6">
    <location>
        <begin position="463"/>
        <end position="486"/>
    </location>
</feature>
<feature type="transmembrane region" description="Helical" evidence="6">
    <location>
        <begin position="40"/>
        <end position="58"/>
    </location>
</feature>
<dbReference type="PANTHER" id="PTHR33529:SF6">
    <property type="entry name" value="YJGP_YJGQ FAMILY PERMEASE"/>
    <property type="match status" value="1"/>
</dbReference>
<feature type="transmembrane region" description="Helical" evidence="6">
    <location>
        <begin position="420"/>
        <end position="443"/>
    </location>
</feature>
<evidence type="ECO:0000313" key="8">
    <source>
        <dbReference type="Proteomes" id="UP000529637"/>
    </source>
</evidence>
<feature type="transmembrane region" description="Helical" evidence="6">
    <location>
        <begin position="679"/>
        <end position="698"/>
    </location>
</feature>
<evidence type="ECO:0000256" key="4">
    <source>
        <dbReference type="ARBA" id="ARBA00022989"/>
    </source>
</evidence>
<feature type="transmembrane region" description="Helical" evidence="6">
    <location>
        <begin position="735"/>
        <end position="754"/>
    </location>
</feature>